<evidence type="ECO:0000313" key="2">
    <source>
        <dbReference type="EMBL" id="CAF9924756.1"/>
    </source>
</evidence>
<proteinExistence type="predicted"/>
<dbReference type="EMBL" id="CAJPDT010000037">
    <property type="protein sequence ID" value="CAF9924756.1"/>
    <property type="molecule type" value="Genomic_DNA"/>
</dbReference>
<feature type="compositionally biased region" description="Acidic residues" evidence="1">
    <location>
        <begin position="235"/>
        <end position="246"/>
    </location>
</feature>
<dbReference type="OrthoDB" id="5323870at2759"/>
<reference evidence="2" key="1">
    <citation type="submission" date="2021-03" db="EMBL/GenBank/DDBJ databases">
        <authorList>
            <person name="Tagirdzhanova G."/>
        </authorList>
    </citation>
    <scope>NUCLEOTIDE SEQUENCE</scope>
</reference>
<gene>
    <name evidence="2" type="ORF">IMSHALPRED_006288</name>
</gene>
<feature type="region of interest" description="Disordered" evidence="1">
    <location>
        <begin position="178"/>
        <end position="198"/>
    </location>
</feature>
<evidence type="ECO:0008006" key="4">
    <source>
        <dbReference type="Google" id="ProtNLM"/>
    </source>
</evidence>
<accession>A0A8H3FPC2</accession>
<organism evidence="2 3">
    <name type="scientific">Imshaugia aleurites</name>
    <dbReference type="NCBI Taxonomy" id="172621"/>
    <lineage>
        <taxon>Eukaryota</taxon>
        <taxon>Fungi</taxon>
        <taxon>Dikarya</taxon>
        <taxon>Ascomycota</taxon>
        <taxon>Pezizomycotina</taxon>
        <taxon>Lecanoromycetes</taxon>
        <taxon>OSLEUM clade</taxon>
        <taxon>Lecanoromycetidae</taxon>
        <taxon>Lecanorales</taxon>
        <taxon>Lecanorineae</taxon>
        <taxon>Parmeliaceae</taxon>
        <taxon>Imshaugia</taxon>
    </lineage>
</organism>
<protein>
    <recommendedName>
        <fullName evidence="4">Nucleoporin NUP37</fullName>
    </recommendedName>
</protein>
<feature type="region of interest" description="Disordered" evidence="1">
    <location>
        <begin position="218"/>
        <end position="267"/>
    </location>
</feature>
<dbReference type="Gene3D" id="2.130.10.10">
    <property type="entry name" value="YVTN repeat-like/Quinoprotein amine dehydrogenase"/>
    <property type="match status" value="1"/>
</dbReference>
<dbReference type="Proteomes" id="UP000664534">
    <property type="component" value="Unassembled WGS sequence"/>
</dbReference>
<comment type="caution">
    <text evidence="2">The sequence shown here is derived from an EMBL/GenBank/DDBJ whole genome shotgun (WGS) entry which is preliminary data.</text>
</comment>
<keyword evidence="3" id="KW-1185">Reference proteome</keyword>
<name>A0A8H3FPC2_9LECA</name>
<sequence>MKPNIRPLDGLLQMCYDLPHRVHTSKSYPLSSPNGSTIFVYGHEQGLRVVWKGGRPFKCQPIAAESKPNSNGANVDAIMILDSDEEAPVNSEQPPHQDNPIFEEEDGEFDVSEPYERVIQTLDLPLGVEVLHLAFPHLPADAQRSGLESLPILFSQKLVLAVACSDFSVRVILIPLLPPSPQDKNKPESRDMASNLGAGRQKGVFGEQMILLSSGTTHRSIPKGVSVSMTSTPPEDPEDIDMDEDDASSKNPDSRRNVSRSASRTRSTSRLRDHQWDLLIASHSADLSGLLLIHRIPILAGAAGLSPEMHIPWRTQYLASPTVSVHFNSALYPATRHSQLLIAEARGVVRILDCLPQSKAAEGSWRLSLYTDFETLPGSSSRRKPILDAQWVLGGKAILALLADGKWGVWDLENAGPKPTDGANPPRGKSIESLPRFALEGWIGDSLKSRTLLKSSSTKTEKGSKLAPMTPGSRKIRQQALFTESTPQPNGPMPGGLSVSPVQHASNSRADDEAVLAWHGRTIAVIPSLFIHWQNKVRGSGNLFGSGAKGEPTMINNVQLGGESCKKVSLMPSHHLPGSAKDEATHQEILVTGDRRLVIVTSPIAEPQKPFSPPSPLLSSTTDQQLLTRGDLDVNGMDRILAGMSNSQTTPTRNSQSLSHTNGNNLLMS</sequence>
<evidence type="ECO:0000256" key="1">
    <source>
        <dbReference type="SAM" id="MobiDB-lite"/>
    </source>
</evidence>
<feature type="region of interest" description="Disordered" evidence="1">
    <location>
        <begin position="644"/>
        <end position="669"/>
    </location>
</feature>
<dbReference type="AlphaFoldDB" id="A0A8H3FPC2"/>
<dbReference type="InterPro" id="IPR015943">
    <property type="entry name" value="WD40/YVTN_repeat-like_dom_sf"/>
</dbReference>
<evidence type="ECO:0000313" key="3">
    <source>
        <dbReference type="Proteomes" id="UP000664534"/>
    </source>
</evidence>
<feature type="region of interest" description="Disordered" evidence="1">
    <location>
        <begin position="453"/>
        <end position="474"/>
    </location>
</feature>